<dbReference type="PANTHER" id="PTHR21479:SF22">
    <property type="entry name" value="PROTEIN CBG07241"/>
    <property type="match status" value="1"/>
</dbReference>
<dbReference type="PANTHER" id="PTHR21479">
    <property type="match status" value="1"/>
</dbReference>
<name>A0AAN5I6P8_9BILA</name>
<dbReference type="InterPro" id="IPR038479">
    <property type="entry name" value="Transthyretin-like_sf"/>
</dbReference>
<dbReference type="Gene3D" id="2.60.40.3330">
    <property type="match status" value="1"/>
</dbReference>
<dbReference type="Proteomes" id="UP001328107">
    <property type="component" value="Unassembled WGS sequence"/>
</dbReference>
<evidence type="ECO:0000313" key="1">
    <source>
        <dbReference type="EMBL" id="GMR52426.1"/>
    </source>
</evidence>
<keyword evidence="2" id="KW-1185">Reference proteome</keyword>
<gene>
    <name evidence="1" type="ORF">PMAYCL1PPCAC_22621</name>
</gene>
<dbReference type="EMBL" id="BTRK01000005">
    <property type="protein sequence ID" value="GMR52426.1"/>
    <property type="molecule type" value="Genomic_DNA"/>
</dbReference>
<accession>A0AAN5I6P8</accession>
<comment type="caution">
    <text evidence="1">The sequence shown here is derived from an EMBL/GenBank/DDBJ whole genome shotgun (WGS) entry which is preliminary data.</text>
</comment>
<feature type="non-terminal residue" evidence="1">
    <location>
        <position position="123"/>
    </location>
</feature>
<protein>
    <submittedName>
        <fullName evidence="1">Uncharacterized protein</fullName>
    </submittedName>
</protein>
<proteinExistence type="predicted"/>
<evidence type="ECO:0000313" key="2">
    <source>
        <dbReference type="Proteomes" id="UP001328107"/>
    </source>
</evidence>
<organism evidence="1 2">
    <name type="scientific">Pristionchus mayeri</name>
    <dbReference type="NCBI Taxonomy" id="1317129"/>
    <lineage>
        <taxon>Eukaryota</taxon>
        <taxon>Metazoa</taxon>
        <taxon>Ecdysozoa</taxon>
        <taxon>Nematoda</taxon>
        <taxon>Chromadorea</taxon>
        <taxon>Rhabditida</taxon>
        <taxon>Rhabditina</taxon>
        <taxon>Diplogasteromorpha</taxon>
        <taxon>Diplogasteroidea</taxon>
        <taxon>Neodiplogasteridae</taxon>
        <taxon>Pristionchus</taxon>
    </lineage>
</organism>
<reference evidence="2" key="1">
    <citation type="submission" date="2022-10" db="EMBL/GenBank/DDBJ databases">
        <title>Genome assembly of Pristionchus species.</title>
        <authorList>
            <person name="Yoshida K."/>
            <person name="Sommer R.J."/>
        </authorList>
    </citation>
    <scope>NUCLEOTIDE SEQUENCE [LARGE SCALE GENOMIC DNA]</scope>
    <source>
        <strain evidence="2">RS5460</strain>
    </source>
</reference>
<sequence>ITIIIEVTGHLTCPRKFKARVNVWDDDEPFRPGALDPGVRPYKNSNYNQLSASHEVFFKLYGTVSEDWAGEKEVEPVLTIEHNCASGIPDDWACVCKDYGDRSQSFKDPLGTVHLYTTDMTYC</sequence>
<feature type="non-terminal residue" evidence="1">
    <location>
        <position position="1"/>
    </location>
</feature>
<dbReference type="AlphaFoldDB" id="A0AAN5I6P8"/>